<dbReference type="Gene3D" id="3.30.420.40">
    <property type="match status" value="2"/>
</dbReference>
<dbReference type="InterPro" id="IPR043129">
    <property type="entry name" value="ATPase_NBD"/>
</dbReference>
<reference evidence="3" key="1">
    <citation type="journal article" date="2019" name="Int. J. Syst. Evol. Microbiol.">
        <title>The Global Catalogue of Microorganisms (GCM) 10K type strain sequencing project: providing services to taxonomists for standard genome sequencing and annotation.</title>
        <authorList>
            <consortium name="The Broad Institute Genomics Platform"/>
            <consortium name="The Broad Institute Genome Sequencing Center for Infectious Disease"/>
            <person name="Wu L."/>
            <person name="Ma J."/>
        </authorList>
    </citation>
    <scope>NUCLEOTIDE SEQUENCE [LARGE SCALE GENOMIC DNA]</scope>
    <source>
        <strain evidence="3">CGMCC 4.1467</strain>
    </source>
</reference>
<accession>A0ABW2L3P2</accession>
<organism evidence="2 3">
    <name type="scientific">Haloferula chungangensis</name>
    <dbReference type="NCBI Taxonomy" id="1048331"/>
    <lineage>
        <taxon>Bacteria</taxon>
        <taxon>Pseudomonadati</taxon>
        <taxon>Verrucomicrobiota</taxon>
        <taxon>Verrucomicrobiia</taxon>
        <taxon>Verrucomicrobiales</taxon>
        <taxon>Verrucomicrobiaceae</taxon>
        <taxon>Haloferula</taxon>
    </lineage>
</organism>
<dbReference type="PANTHER" id="PTHR18964:SF149">
    <property type="entry name" value="BIFUNCTIONAL UDP-N-ACETYLGLUCOSAMINE 2-EPIMERASE_N-ACETYLMANNOSAMINE KINASE"/>
    <property type="match status" value="1"/>
</dbReference>
<dbReference type="PANTHER" id="PTHR18964">
    <property type="entry name" value="ROK (REPRESSOR, ORF, KINASE) FAMILY"/>
    <property type="match status" value="1"/>
</dbReference>
<sequence length="317" mass="33668">MPETPLAIGVDIGGTSIKIGVVYRSNVIEQTEPIPTQDFDGPEPLIDVVVQHVEELRSRHRGIAGVGVGVPGFVNFEQGIVHNLTNVEGWENYRLKAVLSEKFELPVVVDNDANCMTYAEWKRGSGRGLDHLVAITLGTGVGGGVVANGALLRGARFAAGEVGQMSIDWKGREGRYNNYGALEEYIGNNEIAAIAVQAYKDAGQEKTLEDCTPAKLSVAAHRNDEVAIELWDLIGAKLGSAVMNCCWLLNPQAVIIGGGVAKAGDLLFSPLTAHLYSQLSGPFKEHLMVLPARFGNEAGMIGAAAQSLEAAGVTILP</sequence>
<evidence type="ECO:0000313" key="2">
    <source>
        <dbReference type="EMBL" id="MFC7336978.1"/>
    </source>
</evidence>
<proteinExistence type="inferred from homology"/>
<dbReference type="EMBL" id="JBHTBS010000003">
    <property type="protein sequence ID" value="MFC7336978.1"/>
    <property type="molecule type" value="Genomic_DNA"/>
</dbReference>
<evidence type="ECO:0000313" key="3">
    <source>
        <dbReference type="Proteomes" id="UP001596472"/>
    </source>
</evidence>
<gene>
    <name evidence="2" type="ORF">ACFQY0_07295</name>
</gene>
<comment type="similarity">
    <text evidence="1">Belongs to the ROK (NagC/XylR) family.</text>
</comment>
<dbReference type="SUPFAM" id="SSF53067">
    <property type="entry name" value="Actin-like ATPase domain"/>
    <property type="match status" value="1"/>
</dbReference>
<evidence type="ECO:0000256" key="1">
    <source>
        <dbReference type="ARBA" id="ARBA00006479"/>
    </source>
</evidence>
<dbReference type="InterPro" id="IPR000600">
    <property type="entry name" value="ROK"/>
</dbReference>
<dbReference type="Pfam" id="PF00480">
    <property type="entry name" value="ROK"/>
    <property type="match status" value="1"/>
</dbReference>
<protein>
    <submittedName>
        <fullName evidence="2">ROK family protein</fullName>
    </submittedName>
</protein>
<name>A0ABW2L3P2_9BACT</name>
<dbReference type="RefSeq" id="WP_379710854.1">
    <property type="nucleotide sequence ID" value="NZ_JBHTBS010000003.1"/>
</dbReference>
<keyword evidence="3" id="KW-1185">Reference proteome</keyword>
<dbReference type="Proteomes" id="UP001596472">
    <property type="component" value="Unassembled WGS sequence"/>
</dbReference>
<comment type="caution">
    <text evidence="2">The sequence shown here is derived from an EMBL/GenBank/DDBJ whole genome shotgun (WGS) entry which is preliminary data.</text>
</comment>